<evidence type="ECO:0000313" key="2">
    <source>
        <dbReference type="Proteomes" id="UP000182235"/>
    </source>
</evidence>
<dbReference type="AlphaFoldDB" id="A0A1J9Q6P9"/>
<organism evidence="1 2">
    <name type="scientific">Emergomyces pasteurianus Ep9510</name>
    <dbReference type="NCBI Taxonomy" id="1447872"/>
    <lineage>
        <taxon>Eukaryota</taxon>
        <taxon>Fungi</taxon>
        <taxon>Dikarya</taxon>
        <taxon>Ascomycota</taxon>
        <taxon>Pezizomycotina</taxon>
        <taxon>Eurotiomycetes</taxon>
        <taxon>Eurotiomycetidae</taxon>
        <taxon>Onygenales</taxon>
        <taxon>Ajellomycetaceae</taxon>
        <taxon>Emergomyces</taxon>
    </lineage>
</organism>
<dbReference type="InterPro" id="IPR011032">
    <property type="entry name" value="GroES-like_sf"/>
</dbReference>
<reference evidence="1 2" key="1">
    <citation type="submission" date="2015-07" db="EMBL/GenBank/DDBJ databases">
        <title>Emmonsia species relationships and genome sequence.</title>
        <authorList>
            <consortium name="The Broad Institute Genomics Platform"/>
            <person name="Cuomo C.A."/>
            <person name="Munoz J.F."/>
            <person name="Imamovic A."/>
            <person name="Priest M.E."/>
            <person name="Young S."/>
            <person name="Clay O.K."/>
            <person name="McEwen J.G."/>
        </authorList>
    </citation>
    <scope>NUCLEOTIDE SEQUENCE [LARGE SCALE GENOMIC DNA]</scope>
    <source>
        <strain evidence="1 2">UAMH 9510</strain>
    </source>
</reference>
<protein>
    <submittedName>
        <fullName evidence="1">Uncharacterized protein</fullName>
    </submittedName>
</protein>
<name>A0A1J9Q6P9_9EURO</name>
<proteinExistence type="predicted"/>
<comment type="caution">
    <text evidence="1">The sequence shown here is derived from an EMBL/GenBank/DDBJ whole genome shotgun (WGS) entry which is preliminary data.</text>
</comment>
<dbReference type="VEuPathDB" id="FungiDB:AJ78_08259"/>
<evidence type="ECO:0000313" key="1">
    <source>
        <dbReference type="EMBL" id="OJD10837.1"/>
    </source>
</evidence>
<dbReference type="EMBL" id="LGRN01000679">
    <property type="protein sequence ID" value="OJD10837.1"/>
    <property type="molecule type" value="Genomic_DNA"/>
</dbReference>
<dbReference type="Proteomes" id="UP000182235">
    <property type="component" value="Unassembled WGS sequence"/>
</dbReference>
<gene>
    <name evidence="1" type="ORF">AJ78_08259</name>
</gene>
<dbReference type="STRING" id="1447872.A0A1J9Q6P9"/>
<accession>A0A1J9Q6P9</accession>
<keyword evidence="2" id="KW-1185">Reference proteome</keyword>
<dbReference type="Gene3D" id="3.90.180.10">
    <property type="entry name" value="Medium-chain alcohol dehydrogenases, catalytic domain"/>
    <property type="match status" value="1"/>
</dbReference>
<dbReference type="OrthoDB" id="3233595at2759"/>
<dbReference type="SUPFAM" id="SSF50129">
    <property type="entry name" value="GroES-like"/>
    <property type="match status" value="1"/>
</dbReference>
<sequence>MKEAINHAGPTVKIVDSPIPNPNGDQVLIKVVVSGSSPKDWKMPEWAVMSGDDGMSEMIQRAKKGVNQGMILRELSRKSPDDRVAVCAGRIVCGICYCLESYNLPPFEGA</sequence>